<dbReference type="InterPro" id="IPR053853">
    <property type="entry name" value="FitA-like_RHH"/>
</dbReference>
<feature type="region of interest" description="Disordered" evidence="1">
    <location>
        <begin position="46"/>
        <end position="91"/>
    </location>
</feature>
<feature type="domain" description="Antitoxin FitA-like ribbon-helix-helix" evidence="2">
    <location>
        <begin position="3"/>
        <end position="38"/>
    </location>
</feature>
<dbReference type="SUPFAM" id="SSF47598">
    <property type="entry name" value="Ribbon-helix-helix"/>
    <property type="match status" value="1"/>
</dbReference>
<evidence type="ECO:0000313" key="3">
    <source>
        <dbReference type="EMBL" id="MFC6009891.1"/>
    </source>
</evidence>
<organism evidence="3 4">
    <name type="scientific">Nocardia lasii</name>
    <dbReference type="NCBI Taxonomy" id="1616107"/>
    <lineage>
        <taxon>Bacteria</taxon>
        <taxon>Bacillati</taxon>
        <taxon>Actinomycetota</taxon>
        <taxon>Actinomycetes</taxon>
        <taxon>Mycobacteriales</taxon>
        <taxon>Nocardiaceae</taxon>
        <taxon>Nocardia</taxon>
    </lineage>
</organism>
<name>A0ABW1JKE5_9NOCA</name>
<protein>
    <recommendedName>
        <fullName evidence="2">Antitoxin FitA-like ribbon-helix-helix domain-containing protein</fullName>
    </recommendedName>
</protein>
<sequence>MTAVTIRDVPEDVLVAVKKHATQAGQSLPAYLLDLLRRDAADVCTDRSPDVPGETRGERAIRRARGRITTPETRGLSTDQLMNPAGYSRLE</sequence>
<evidence type="ECO:0000313" key="4">
    <source>
        <dbReference type="Proteomes" id="UP001596223"/>
    </source>
</evidence>
<gene>
    <name evidence="3" type="ORF">ACFP3H_02410</name>
</gene>
<feature type="compositionally biased region" description="Basic and acidic residues" evidence="1">
    <location>
        <begin position="46"/>
        <end position="61"/>
    </location>
</feature>
<reference evidence="4" key="1">
    <citation type="journal article" date="2019" name="Int. J. Syst. Evol. Microbiol.">
        <title>The Global Catalogue of Microorganisms (GCM) 10K type strain sequencing project: providing services to taxonomists for standard genome sequencing and annotation.</title>
        <authorList>
            <consortium name="The Broad Institute Genomics Platform"/>
            <consortium name="The Broad Institute Genome Sequencing Center for Infectious Disease"/>
            <person name="Wu L."/>
            <person name="Ma J."/>
        </authorList>
    </citation>
    <scope>NUCLEOTIDE SEQUENCE [LARGE SCALE GENOMIC DNA]</scope>
    <source>
        <strain evidence="4">CCUG 36956</strain>
    </source>
</reference>
<dbReference type="Proteomes" id="UP001596223">
    <property type="component" value="Unassembled WGS sequence"/>
</dbReference>
<dbReference type="RefSeq" id="WP_378598804.1">
    <property type="nucleotide sequence ID" value="NZ_JBHSQN010000001.1"/>
</dbReference>
<evidence type="ECO:0000256" key="1">
    <source>
        <dbReference type="SAM" id="MobiDB-lite"/>
    </source>
</evidence>
<dbReference type="EMBL" id="JBHSQN010000001">
    <property type="protein sequence ID" value="MFC6009891.1"/>
    <property type="molecule type" value="Genomic_DNA"/>
</dbReference>
<feature type="compositionally biased region" description="Polar residues" evidence="1">
    <location>
        <begin position="71"/>
        <end position="81"/>
    </location>
</feature>
<dbReference type="InterPro" id="IPR010985">
    <property type="entry name" value="Ribbon_hlx_hlx"/>
</dbReference>
<accession>A0ABW1JKE5</accession>
<dbReference type="Pfam" id="PF22513">
    <property type="entry name" value="FitA-like_RHH"/>
    <property type="match status" value="1"/>
</dbReference>
<keyword evidence="4" id="KW-1185">Reference proteome</keyword>
<evidence type="ECO:0000259" key="2">
    <source>
        <dbReference type="Pfam" id="PF22513"/>
    </source>
</evidence>
<comment type="caution">
    <text evidence="3">The sequence shown here is derived from an EMBL/GenBank/DDBJ whole genome shotgun (WGS) entry which is preliminary data.</text>
</comment>
<proteinExistence type="predicted"/>